<dbReference type="AlphaFoldDB" id="A0A2I0BBR0"/>
<gene>
    <name evidence="2" type="ORF">AXF42_Ash013357</name>
</gene>
<feature type="region of interest" description="Disordered" evidence="1">
    <location>
        <begin position="1"/>
        <end position="21"/>
    </location>
</feature>
<dbReference type="EMBL" id="KZ451896">
    <property type="protein sequence ID" value="PKA65236.1"/>
    <property type="molecule type" value="Genomic_DNA"/>
</dbReference>
<feature type="region of interest" description="Disordered" evidence="1">
    <location>
        <begin position="127"/>
        <end position="147"/>
    </location>
</feature>
<evidence type="ECO:0000313" key="2">
    <source>
        <dbReference type="EMBL" id="PKA65236.1"/>
    </source>
</evidence>
<protein>
    <submittedName>
        <fullName evidence="2">Uncharacterized protein</fullName>
    </submittedName>
</protein>
<dbReference type="OrthoDB" id="1682477at2759"/>
<proteinExistence type="predicted"/>
<accession>A0A2I0BBR0</accession>
<name>A0A2I0BBR0_9ASPA</name>
<organism evidence="2 3">
    <name type="scientific">Apostasia shenzhenica</name>
    <dbReference type="NCBI Taxonomy" id="1088818"/>
    <lineage>
        <taxon>Eukaryota</taxon>
        <taxon>Viridiplantae</taxon>
        <taxon>Streptophyta</taxon>
        <taxon>Embryophyta</taxon>
        <taxon>Tracheophyta</taxon>
        <taxon>Spermatophyta</taxon>
        <taxon>Magnoliopsida</taxon>
        <taxon>Liliopsida</taxon>
        <taxon>Asparagales</taxon>
        <taxon>Orchidaceae</taxon>
        <taxon>Apostasioideae</taxon>
        <taxon>Apostasia</taxon>
    </lineage>
</organism>
<dbReference type="Proteomes" id="UP000236161">
    <property type="component" value="Unassembled WGS sequence"/>
</dbReference>
<sequence>MSRRARQLPQNPGASLRGVAAGLDLGGSRKYSNENFEGRRGERFHMNSTCTWPEVGSRDWKSAACRAASGAPPAADENLDGRVPPTPGHTHNRIRIGSEGWARGSQFRTHRLSANCCRGKSRSLRAGWGTDMERSTRGTSLGVEQSG</sequence>
<evidence type="ECO:0000313" key="3">
    <source>
        <dbReference type="Proteomes" id="UP000236161"/>
    </source>
</evidence>
<feature type="region of interest" description="Disordered" evidence="1">
    <location>
        <begin position="70"/>
        <end position="94"/>
    </location>
</feature>
<keyword evidence="3" id="KW-1185">Reference proteome</keyword>
<feature type="compositionally biased region" description="Polar residues" evidence="1">
    <location>
        <begin position="137"/>
        <end position="147"/>
    </location>
</feature>
<reference evidence="2 3" key="1">
    <citation type="journal article" date="2017" name="Nature">
        <title>The Apostasia genome and the evolution of orchids.</title>
        <authorList>
            <person name="Zhang G.Q."/>
            <person name="Liu K.W."/>
            <person name="Li Z."/>
            <person name="Lohaus R."/>
            <person name="Hsiao Y.Y."/>
            <person name="Niu S.C."/>
            <person name="Wang J.Y."/>
            <person name="Lin Y.C."/>
            <person name="Xu Q."/>
            <person name="Chen L.J."/>
            <person name="Yoshida K."/>
            <person name="Fujiwara S."/>
            <person name="Wang Z.W."/>
            <person name="Zhang Y.Q."/>
            <person name="Mitsuda N."/>
            <person name="Wang M."/>
            <person name="Liu G.H."/>
            <person name="Pecoraro L."/>
            <person name="Huang H.X."/>
            <person name="Xiao X.J."/>
            <person name="Lin M."/>
            <person name="Wu X.Y."/>
            <person name="Wu W.L."/>
            <person name="Chen Y.Y."/>
            <person name="Chang S.B."/>
            <person name="Sakamoto S."/>
            <person name="Ohme-Takagi M."/>
            <person name="Yagi M."/>
            <person name="Zeng S.J."/>
            <person name="Shen C.Y."/>
            <person name="Yeh C.M."/>
            <person name="Luo Y.B."/>
            <person name="Tsai W.C."/>
            <person name="Van de Peer Y."/>
            <person name="Liu Z.J."/>
        </authorList>
    </citation>
    <scope>NUCLEOTIDE SEQUENCE [LARGE SCALE GENOMIC DNA]</scope>
    <source>
        <strain evidence="3">cv. Shenzhen</strain>
        <tissue evidence="2">Stem</tissue>
    </source>
</reference>
<evidence type="ECO:0000256" key="1">
    <source>
        <dbReference type="SAM" id="MobiDB-lite"/>
    </source>
</evidence>